<evidence type="ECO:0000313" key="2">
    <source>
        <dbReference type="EMBL" id="PVH96117.1"/>
    </source>
</evidence>
<proteinExistence type="predicted"/>
<dbReference type="AlphaFoldDB" id="A0A2V1DD91"/>
<organism evidence="2 3">
    <name type="scientific">Periconia macrospinosa</name>
    <dbReference type="NCBI Taxonomy" id="97972"/>
    <lineage>
        <taxon>Eukaryota</taxon>
        <taxon>Fungi</taxon>
        <taxon>Dikarya</taxon>
        <taxon>Ascomycota</taxon>
        <taxon>Pezizomycotina</taxon>
        <taxon>Dothideomycetes</taxon>
        <taxon>Pleosporomycetidae</taxon>
        <taxon>Pleosporales</taxon>
        <taxon>Massarineae</taxon>
        <taxon>Periconiaceae</taxon>
        <taxon>Periconia</taxon>
    </lineage>
</organism>
<dbReference type="InterPro" id="IPR012942">
    <property type="entry name" value="SRR1-like"/>
</dbReference>
<feature type="domain" description="SRR1-like" evidence="1">
    <location>
        <begin position="193"/>
        <end position="315"/>
    </location>
</feature>
<dbReference type="Proteomes" id="UP000244855">
    <property type="component" value="Unassembled WGS sequence"/>
</dbReference>
<name>A0A2V1DD91_9PLEO</name>
<gene>
    <name evidence="2" type="ORF">DM02DRAFT_688639</name>
</gene>
<dbReference type="OrthoDB" id="5230585at2759"/>
<sequence length="406" mass="46262">MSNNSDNPSVSETQHVERSHKFQYLRLQHCERREDGEWYYDPWSNDAMFEVDTAPILKICEDHGLLFTEKNLRHIQNELSMVEKNNDIYTAIDIFGKEHIAKVDASQPNLKDGEIWKYQVDYNFLCHLADTRFAGYHTVGNSAEEVAALTISKDPWKAAAIEDCTGNGLQDDGRFASWTSEWEQSPIREELCSFLEEHASKMKQVRKIVCFGLGCVAPRGGDEDRWWKDWWKGHYEQHLMALTIRDTLKKYGHPVAIVFAQDPAYCNVGTKYIESTFGIKVLPDMGGIMEVDEHTFVFTYAAGIPVMQICTHKTWPKGVAGMFNHPITKDGTVKKQAYTTEHMDIYGWEGYGSPTTDDPDPYVYEWAQKYQGKILRPLVLGEDAGMAIYVQPQSPSQSPSATTSDT</sequence>
<protein>
    <recommendedName>
        <fullName evidence="1">SRR1-like domain-containing protein</fullName>
    </recommendedName>
</protein>
<evidence type="ECO:0000259" key="1">
    <source>
        <dbReference type="Pfam" id="PF07985"/>
    </source>
</evidence>
<accession>A0A2V1DD91</accession>
<dbReference type="Pfam" id="PF07985">
    <property type="entry name" value="SRR1"/>
    <property type="match status" value="1"/>
</dbReference>
<dbReference type="PANTHER" id="PTHR42080">
    <property type="entry name" value="SRR1 DOMAIN-CONTAINING PROTEIN"/>
    <property type="match status" value="1"/>
</dbReference>
<keyword evidence="3" id="KW-1185">Reference proteome</keyword>
<dbReference type="PANTHER" id="PTHR42080:SF1">
    <property type="entry name" value="SRR1-LIKE DOMAIN-CONTAINING PROTEIN"/>
    <property type="match status" value="1"/>
</dbReference>
<reference evidence="2 3" key="1">
    <citation type="journal article" date="2018" name="Sci. Rep.">
        <title>Comparative genomics provides insights into the lifestyle and reveals functional heterogeneity of dark septate endophytic fungi.</title>
        <authorList>
            <person name="Knapp D.G."/>
            <person name="Nemeth J.B."/>
            <person name="Barry K."/>
            <person name="Hainaut M."/>
            <person name="Henrissat B."/>
            <person name="Johnson J."/>
            <person name="Kuo A."/>
            <person name="Lim J.H.P."/>
            <person name="Lipzen A."/>
            <person name="Nolan M."/>
            <person name="Ohm R.A."/>
            <person name="Tamas L."/>
            <person name="Grigoriev I.V."/>
            <person name="Spatafora J.W."/>
            <person name="Nagy L.G."/>
            <person name="Kovacs G.M."/>
        </authorList>
    </citation>
    <scope>NUCLEOTIDE SEQUENCE [LARGE SCALE GENOMIC DNA]</scope>
    <source>
        <strain evidence="2 3">DSE2036</strain>
    </source>
</reference>
<evidence type="ECO:0000313" key="3">
    <source>
        <dbReference type="Proteomes" id="UP000244855"/>
    </source>
</evidence>
<dbReference type="EMBL" id="KZ805474">
    <property type="protein sequence ID" value="PVH96117.1"/>
    <property type="molecule type" value="Genomic_DNA"/>
</dbReference>